<reference evidence="1 2" key="1">
    <citation type="journal article" date="2018" name="Infect. Genet. Evol.">
        <title>Genome-wide analysis of Borrelia turcica and 'Candidatus Borrelia tachyglossi' shows relapsing fever-like genomes with unique genomic links to Lyme disease Borrelia.</title>
        <authorList>
            <person name="Gofton A.W."/>
            <person name="Margos G."/>
            <person name="Fingerle V."/>
            <person name="Hepner S."/>
            <person name="Loh S.M."/>
            <person name="Ryan U."/>
            <person name="Irwin P."/>
            <person name="Oskam C.L."/>
        </authorList>
    </citation>
    <scope>NUCLEOTIDE SEQUENCE [LARGE SCALE GENOMIC DNA]</scope>
    <source>
        <strain evidence="1 2">IST7</strain>
    </source>
</reference>
<evidence type="ECO:0000313" key="2">
    <source>
        <dbReference type="Proteomes" id="UP000275571"/>
    </source>
</evidence>
<keyword evidence="2" id="KW-1185">Reference proteome</keyword>
<protein>
    <recommendedName>
        <fullName evidence="3">DUF721 domain-containing protein</fullName>
    </recommendedName>
</protein>
<dbReference type="InterPro" id="IPR007922">
    <property type="entry name" value="DciA-like"/>
</dbReference>
<dbReference type="RefSeq" id="WP_120104232.1">
    <property type="nucleotide sequence ID" value="NZ_CP028884.1"/>
</dbReference>
<dbReference type="KEGG" id="btur:DB313_02285"/>
<organism evidence="1 2">
    <name type="scientific">Borrelia turcica IST7</name>
    <dbReference type="NCBI Taxonomy" id="1104446"/>
    <lineage>
        <taxon>Bacteria</taxon>
        <taxon>Pseudomonadati</taxon>
        <taxon>Spirochaetota</taxon>
        <taxon>Spirochaetia</taxon>
        <taxon>Spirochaetales</taxon>
        <taxon>Borreliaceae</taxon>
        <taxon>Borrelia</taxon>
    </lineage>
</organism>
<proteinExistence type="predicted"/>
<dbReference type="Proteomes" id="UP000275571">
    <property type="component" value="Chromosome"/>
</dbReference>
<evidence type="ECO:0008006" key="3">
    <source>
        <dbReference type="Google" id="ProtNLM"/>
    </source>
</evidence>
<dbReference type="EMBL" id="CP028884">
    <property type="protein sequence ID" value="AYE36309.1"/>
    <property type="molecule type" value="Genomic_DNA"/>
</dbReference>
<evidence type="ECO:0000313" key="1">
    <source>
        <dbReference type="EMBL" id="AYE36309.1"/>
    </source>
</evidence>
<sequence>MEDLNFKKAGDVLKKYLNSDIISNKNLNASLVLSQNWRMIFGDFSESVKLLNLKDNKILYIGVKNSSILYSISLRKSQIIKLIKDSTGIEIVDVKVLIK</sequence>
<dbReference type="AlphaFoldDB" id="A0A386PMS9"/>
<accession>A0A386PMS9</accession>
<dbReference type="Pfam" id="PF05258">
    <property type="entry name" value="DciA"/>
    <property type="match status" value="1"/>
</dbReference>
<name>A0A386PMS9_9SPIR</name>
<dbReference type="OrthoDB" id="350887at2"/>
<gene>
    <name evidence="1" type="ORF">DB313_02285</name>
</gene>